<dbReference type="Gene3D" id="2.60.40.3690">
    <property type="match status" value="1"/>
</dbReference>
<dbReference type="InterPro" id="IPR047786">
    <property type="entry name" value="Mfa1_fim"/>
</dbReference>
<dbReference type="Pfam" id="PF15495">
    <property type="entry name" value="Fimbrillin_C"/>
    <property type="match status" value="1"/>
</dbReference>
<evidence type="ECO:0000259" key="1">
    <source>
        <dbReference type="Pfam" id="PF15495"/>
    </source>
</evidence>
<comment type="caution">
    <text evidence="2">The sequence shown here is derived from an EMBL/GenBank/DDBJ whole genome shotgun (WGS) entry which is preliminary data.</text>
</comment>
<reference evidence="2 3" key="1">
    <citation type="submission" date="2019-03" db="EMBL/GenBank/DDBJ databases">
        <title>Diversity of the mouse oral microbiome.</title>
        <authorList>
            <person name="Joseph S."/>
            <person name="Aduse-Opoku J."/>
            <person name="Curtis M."/>
            <person name="Wade W."/>
            <person name="Hashim A."/>
        </authorList>
    </citation>
    <scope>NUCLEOTIDE SEQUENCE [LARGE SCALE GENOMIC DNA]</scope>
    <source>
        <strain evidence="2 3">P11</strain>
    </source>
</reference>
<sequence length="423" mass="45435">MKVFFNYLIATSALIAGFTSCSNDDDLTGKGGNPTPNGKATTFTLSIAQPKTYATDVNATADENMMTSVDVFIFNDSDVLEKRERLSSSDFTSSTDNEYTANRTIATTVGAKKIYVGVNLSDELARDVASRGLTAIYQVSSANDLMNTANGFAMFSKVASNPTFVEETDTNAATANKVSATVSRLLAKVAVEKGAGLQYNVLGGTVSDLQFSLSNITKLYYVLPSASTFSPTNTLADFYKENAYKAVNANGTTITTANVSYALENISAQSLEGYSTYTSIRAKFLPTKVVKLSVAGNGSSGLVSETAPVNPQTFYVVSNAGVKYYFIDQIDAAAYDATINGTTPTMSTYQDGYCFYKAYLNPAHNYNIFRNNLYKVNITAINGLGQSGDNIDNPGHEISKPTNITVDIVVEPWAENTQNSEIL</sequence>
<dbReference type="EMBL" id="SPPK01000001">
    <property type="protein sequence ID" value="TFU91200.1"/>
    <property type="molecule type" value="Genomic_DNA"/>
</dbReference>
<dbReference type="RefSeq" id="WP_135104215.1">
    <property type="nucleotide sequence ID" value="NZ_JADGKW010000001.1"/>
</dbReference>
<dbReference type="OrthoDB" id="996961at2"/>
<evidence type="ECO:0000313" key="3">
    <source>
        <dbReference type="Proteomes" id="UP000298285"/>
    </source>
</evidence>
<dbReference type="NCBIfam" id="NF038041">
    <property type="entry name" value="fim_Mfa1_fam"/>
    <property type="match status" value="1"/>
</dbReference>
<dbReference type="AlphaFoldDB" id="A0A4Y9IRI4"/>
<dbReference type="Proteomes" id="UP000298285">
    <property type="component" value="Unassembled WGS sequence"/>
</dbReference>
<name>A0A4Y9IRI4_9BACT</name>
<dbReference type="InterPro" id="IPR029140">
    <property type="entry name" value="Mfa1_C"/>
</dbReference>
<organism evidence="2 3">
    <name type="scientific">Dysgonomonas mossii</name>
    <dbReference type="NCBI Taxonomy" id="163665"/>
    <lineage>
        <taxon>Bacteria</taxon>
        <taxon>Pseudomonadati</taxon>
        <taxon>Bacteroidota</taxon>
        <taxon>Bacteroidia</taxon>
        <taxon>Bacteroidales</taxon>
        <taxon>Dysgonomonadaceae</taxon>
        <taxon>Dysgonomonas</taxon>
    </lineage>
</organism>
<accession>A0A4Y9IRI4</accession>
<dbReference type="PROSITE" id="PS51257">
    <property type="entry name" value="PROKAR_LIPOPROTEIN"/>
    <property type="match status" value="1"/>
</dbReference>
<feature type="domain" description="Minor fimbrium subunit Mfa1 C-terminal" evidence="1">
    <location>
        <begin position="348"/>
        <end position="419"/>
    </location>
</feature>
<proteinExistence type="predicted"/>
<protein>
    <recommendedName>
        <fullName evidence="1">Minor fimbrium subunit Mfa1 C-terminal domain-containing protein</fullName>
    </recommendedName>
</protein>
<evidence type="ECO:0000313" key="2">
    <source>
        <dbReference type="EMBL" id="TFU91200.1"/>
    </source>
</evidence>
<dbReference type="GO" id="GO:0009418">
    <property type="term" value="C:pilus shaft"/>
    <property type="evidence" value="ECO:0007669"/>
    <property type="project" value="InterPro"/>
</dbReference>
<gene>
    <name evidence="2" type="ORF">E4T88_04235</name>
</gene>